<accession>A0A3P3XNQ2</accession>
<dbReference type="PROSITE" id="PS51790">
    <property type="entry name" value="MSRB"/>
    <property type="match status" value="1"/>
</dbReference>
<reference evidence="5" key="1">
    <citation type="submission" date="2017-02" db="EMBL/GenBank/DDBJ databases">
        <authorList>
            <person name="Regsiter A."/>
            <person name="William W."/>
        </authorList>
    </citation>
    <scope>NUCLEOTIDE SEQUENCE</scope>
    <source>
        <strain evidence="5">BdmA 4</strain>
    </source>
</reference>
<dbReference type="GO" id="GO:0030091">
    <property type="term" value="P:protein repair"/>
    <property type="evidence" value="ECO:0007669"/>
    <property type="project" value="InterPro"/>
</dbReference>
<feature type="active site" description="Nucleophile" evidence="3">
    <location>
        <position position="128"/>
    </location>
</feature>
<evidence type="ECO:0000313" key="5">
    <source>
        <dbReference type="EMBL" id="SLM17918.1"/>
    </source>
</evidence>
<evidence type="ECO:0000256" key="1">
    <source>
        <dbReference type="ARBA" id="ARBA00023002"/>
    </source>
</evidence>
<keyword evidence="1 3" id="KW-0560">Oxidoreductase</keyword>
<feature type="domain" description="MsrB" evidence="4">
    <location>
        <begin position="17"/>
        <end position="139"/>
    </location>
</feature>
<evidence type="ECO:0000256" key="2">
    <source>
        <dbReference type="ARBA" id="ARBA00048488"/>
    </source>
</evidence>
<dbReference type="InterPro" id="IPR011057">
    <property type="entry name" value="Mss4-like_sf"/>
</dbReference>
<dbReference type="GO" id="GO:0033743">
    <property type="term" value="F:peptide-methionine (R)-S-oxide reductase activity"/>
    <property type="evidence" value="ECO:0007669"/>
    <property type="project" value="UniProtKB-UniRule"/>
</dbReference>
<dbReference type="InterPro" id="IPR028427">
    <property type="entry name" value="Met_Sox_Rdtase_MsrB"/>
</dbReference>
<protein>
    <recommendedName>
        <fullName evidence="3">Peptide methionine sulfoxide reductase MsrB</fullName>
        <ecNumber evidence="3">1.8.4.12</ecNumber>
    </recommendedName>
    <alternativeName>
        <fullName evidence="3">Peptide-methionine (R)-S-oxide reductase</fullName>
    </alternativeName>
</protein>
<sequence length="155" mass="17433">MVYSEKDANTICYIQPTEELKAKLSPEEYAVLVEAATEPPFENTFWNNHRDGIYIDKIDGTPLFASTTKFDSGTGWPSFWKPLDENALILVDDYSLGMHRIEVRAKKSGGHLGHVFDDGPNPTGLRYCINSASLRFVPKEDLELEGYGALLSLFR</sequence>
<dbReference type="EMBL" id="FWDO01000004">
    <property type="protein sequence ID" value="SLM17918.1"/>
    <property type="molecule type" value="Genomic_DNA"/>
</dbReference>
<organism evidence="5">
    <name type="scientific">uncultured spirochete</name>
    <dbReference type="NCBI Taxonomy" id="156406"/>
    <lineage>
        <taxon>Bacteria</taxon>
        <taxon>Pseudomonadati</taxon>
        <taxon>Spirochaetota</taxon>
        <taxon>Spirochaetia</taxon>
        <taxon>Spirochaetales</taxon>
        <taxon>environmental samples</taxon>
    </lineage>
</organism>
<name>A0A3P3XNQ2_9SPIR</name>
<dbReference type="InterPro" id="IPR002579">
    <property type="entry name" value="Met_Sox_Rdtase_MsrB_dom"/>
</dbReference>
<comment type="caution">
    <text evidence="3">Lacks conserved residue(s) required for the propagation of feature annotation.</text>
</comment>
<comment type="similarity">
    <text evidence="3">Belongs to the MsrB Met sulfoxide reductase family.</text>
</comment>
<dbReference type="NCBIfam" id="TIGR00357">
    <property type="entry name" value="peptide-methionine (R)-S-oxide reductase MsrB"/>
    <property type="match status" value="1"/>
</dbReference>
<dbReference type="AlphaFoldDB" id="A0A3P3XNQ2"/>
<dbReference type="GO" id="GO:0005737">
    <property type="term" value="C:cytoplasm"/>
    <property type="evidence" value="ECO:0007669"/>
    <property type="project" value="TreeGrafter"/>
</dbReference>
<comment type="catalytic activity">
    <reaction evidence="2 3">
        <text>L-methionyl-[protein] + [thioredoxin]-disulfide + H2O = L-methionyl-(R)-S-oxide-[protein] + [thioredoxin]-dithiol</text>
        <dbReference type="Rhea" id="RHEA:24164"/>
        <dbReference type="Rhea" id="RHEA-COMP:10698"/>
        <dbReference type="Rhea" id="RHEA-COMP:10700"/>
        <dbReference type="Rhea" id="RHEA-COMP:12313"/>
        <dbReference type="Rhea" id="RHEA-COMP:12314"/>
        <dbReference type="ChEBI" id="CHEBI:15377"/>
        <dbReference type="ChEBI" id="CHEBI:16044"/>
        <dbReference type="ChEBI" id="CHEBI:29950"/>
        <dbReference type="ChEBI" id="CHEBI:45764"/>
        <dbReference type="ChEBI" id="CHEBI:50058"/>
        <dbReference type="EC" id="1.8.4.12"/>
    </reaction>
</comment>
<dbReference type="GO" id="GO:0006979">
    <property type="term" value="P:response to oxidative stress"/>
    <property type="evidence" value="ECO:0007669"/>
    <property type="project" value="InterPro"/>
</dbReference>
<dbReference type="Pfam" id="PF01641">
    <property type="entry name" value="SelR"/>
    <property type="match status" value="1"/>
</dbReference>
<dbReference type="Gene3D" id="2.170.150.20">
    <property type="entry name" value="Peptide methionine sulfoxide reductase"/>
    <property type="match status" value="1"/>
</dbReference>
<dbReference type="SUPFAM" id="SSF51316">
    <property type="entry name" value="Mss4-like"/>
    <property type="match status" value="1"/>
</dbReference>
<evidence type="ECO:0000259" key="4">
    <source>
        <dbReference type="PROSITE" id="PS51790"/>
    </source>
</evidence>
<dbReference type="EC" id="1.8.4.12" evidence="3"/>
<gene>
    <name evidence="3 5" type="primary">msrB</name>
    <name evidence="5" type="ORF">SPIRO4BDMA_40490</name>
</gene>
<dbReference type="PANTHER" id="PTHR10173:SF52">
    <property type="entry name" value="METHIONINE-R-SULFOXIDE REDUCTASE B1"/>
    <property type="match status" value="1"/>
</dbReference>
<evidence type="ECO:0000256" key="3">
    <source>
        <dbReference type="HAMAP-Rule" id="MF_01400"/>
    </source>
</evidence>
<dbReference type="HAMAP" id="MF_01400">
    <property type="entry name" value="MsrB"/>
    <property type="match status" value="1"/>
</dbReference>
<dbReference type="PANTHER" id="PTHR10173">
    <property type="entry name" value="METHIONINE SULFOXIDE REDUCTASE"/>
    <property type="match status" value="1"/>
</dbReference>
<proteinExistence type="inferred from homology"/>